<feature type="compositionally biased region" description="Basic and acidic residues" evidence="1">
    <location>
        <begin position="1"/>
        <end position="18"/>
    </location>
</feature>
<proteinExistence type="predicted"/>
<dbReference type="Proteomes" id="UP001299596">
    <property type="component" value="Unassembled WGS sequence"/>
</dbReference>
<comment type="caution">
    <text evidence="2">The sequence shown here is derived from an EMBL/GenBank/DDBJ whole genome shotgun (WGS) entry which is preliminary data.</text>
</comment>
<evidence type="ECO:0000256" key="1">
    <source>
        <dbReference type="SAM" id="MobiDB-lite"/>
    </source>
</evidence>
<feature type="compositionally biased region" description="Acidic residues" evidence="1">
    <location>
        <begin position="19"/>
        <end position="28"/>
    </location>
</feature>
<reference evidence="2 3" key="1">
    <citation type="submission" date="2023-12" db="EMBL/GenBank/DDBJ databases">
        <title>Description of new species of Mycobacterium terrae complex isolated from sewage at the Sao Paulo Zoological Park Foundation in Brazil.</title>
        <authorList>
            <person name="Romagnoli C.L."/>
            <person name="Conceicao E.C."/>
            <person name="Machado E."/>
            <person name="Barreto L.B.P.F."/>
            <person name="Sharma A."/>
            <person name="Silva N.M."/>
            <person name="Marques L.E."/>
            <person name="Juliana M.A."/>
            <person name="Lourenco M.C.S."/>
            <person name="Digiampietri L.A."/>
            <person name="Suffys P.N."/>
            <person name="Viana-Niero C."/>
        </authorList>
    </citation>
    <scope>NUCLEOTIDE SEQUENCE [LARGE SCALE GENOMIC DNA]</scope>
    <source>
        <strain evidence="2 3">MYC098</strain>
    </source>
</reference>
<organism evidence="2 3">
    <name type="scientific">[Mycobacterium] crassicus</name>
    <dbReference type="NCBI Taxonomy" id="2872309"/>
    <lineage>
        <taxon>Bacteria</taxon>
        <taxon>Bacillati</taxon>
        <taxon>Actinomycetota</taxon>
        <taxon>Actinomycetes</taxon>
        <taxon>Mycobacteriales</taxon>
        <taxon>Mycobacteriaceae</taxon>
        <taxon>Mycolicibacter</taxon>
    </lineage>
</organism>
<evidence type="ECO:0000313" key="2">
    <source>
        <dbReference type="EMBL" id="MEB3023468.1"/>
    </source>
</evidence>
<gene>
    <name evidence="2" type="ORF">K6T79_20805</name>
</gene>
<feature type="region of interest" description="Disordered" evidence="1">
    <location>
        <begin position="1"/>
        <end position="31"/>
    </location>
</feature>
<keyword evidence="3" id="KW-1185">Reference proteome</keyword>
<dbReference type="EMBL" id="JAYJJR010000016">
    <property type="protein sequence ID" value="MEB3023468.1"/>
    <property type="molecule type" value="Genomic_DNA"/>
</dbReference>
<name>A0ABU5XMF4_9MYCO</name>
<evidence type="ECO:0000313" key="3">
    <source>
        <dbReference type="Proteomes" id="UP001299596"/>
    </source>
</evidence>
<accession>A0ABU5XMF4</accession>
<dbReference type="RefSeq" id="WP_329780574.1">
    <property type="nucleotide sequence ID" value="NZ_JAYJJR010000016.1"/>
</dbReference>
<sequence length="62" mass="6979">MIRTLQFEHEGKPYRAEIDDSDDSESSDTVEVYGPDDKLISSYDTCLSHDAAVIAEAKREID</sequence>
<protein>
    <submittedName>
        <fullName evidence="2">Uncharacterized protein</fullName>
    </submittedName>
</protein>